<dbReference type="RefSeq" id="WP_174448915.1">
    <property type="nucleotide sequence ID" value="NZ_AP018732.1"/>
</dbReference>
<dbReference type="Pfam" id="PF09754">
    <property type="entry name" value="PAC2"/>
    <property type="match status" value="1"/>
</dbReference>
<evidence type="ECO:0000313" key="1">
    <source>
        <dbReference type="EMBL" id="BBE42704.1"/>
    </source>
</evidence>
<dbReference type="PANTHER" id="PTHR35610">
    <property type="entry name" value="3-ISOPROPYLMALATE DEHYDRATASE-RELATED"/>
    <property type="match status" value="1"/>
</dbReference>
<dbReference type="SUPFAM" id="SSF159659">
    <property type="entry name" value="Cgl1923-like"/>
    <property type="match status" value="1"/>
</dbReference>
<dbReference type="Proteomes" id="UP000509448">
    <property type="component" value="Chromosome"/>
</dbReference>
<evidence type="ECO:0000313" key="2">
    <source>
        <dbReference type="Proteomes" id="UP000509448"/>
    </source>
</evidence>
<accession>A0A4P2VDR9</accession>
<dbReference type="GeneID" id="55585130"/>
<dbReference type="KEGG" id="ccai:NAS2_1316"/>
<dbReference type="Gene3D" id="3.40.50.10900">
    <property type="entry name" value="PAC-like subunit"/>
    <property type="match status" value="1"/>
</dbReference>
<protein>
    <submittedName>
        <fullName evidence="1">COG2047: Uncharacterized protein</fullName>
    </submittedName>
</protein>
<dbReference type="AlphaFoldDB" id="A0A4P2VDR9"/>
<dbReference type="InterPro" id="IPR038389">
    <property type="entry name" value="PSMG2_sf"/>
</dbReference>
<proteinExistence type="predicted"/>
<dbReference type="PANTHER" id="PTHR35610:SF3">
    <property type="entry name" value="PROTEASOME ASSEMBLY CHAPERONE FAMILY PROTEIN"/>
    <property type="match status" value="1"/>
</dbReference>
<gene>
    <name evidence="1" type="ORF">NAS2_1316</name>
</gene>
<dbReference type="InterPro" id="IPR019151">
    <property type="entry name" value="Proteasome_assmbl_chaperone_2"/>
</dbReference>
<dbReference type="OrthoDB" id="35908at2157"/>
<reference evidence="1 2" key="1">
    <citation type="journal article" date="2019" name="ISME J.">
        <title>Isolation and characterization of a thermophilic sulfur- and iron-reducing thaumarchaeote from a terrestrial acidic hot spring.</title>
        <authorList>
            <person name="Kato S."/>
            <person name="Itoh T."/>
            <person name="Yuki M."/>
            <person name="Nagamori M."/>
            <person name="Ohnishi M."/>
            <person name="Uematsu K."/>
            <person name="Suzuki K."/>
            <person name="Takashina T."/>
            <person name="Ohkuma M."/>
        </authorList>
    </citation>
    <scope>NUCLEOTIDE SEQUENCE [LARGE SCALE GENOMIC DNA]</scope>
    <source>
        <strain evidence="1 2">NAS-02</strain>
    </source>
</reference>
<sequence length="232" mass="25644">MIEVLPRDKSFSGKVLIAGFHGIGATGYYAIRYMIESLGAKRTAYVDSDLTAPISTSRGGRIVTPVELYESGDLVFLRTEFPVQKENEFTFYRELAIWAASAGFSEVALIGGLDATLRRDDSDYRVVFTSAFKPRGILETSKVLEDELIIVGPVAVLLNNLEIYGFPAYSVLAYANTERVDPRAAANAVKVLSEVYGIHVDTDPLIEYAEKIESQVKLEVQSLKPKDESIYT</sequence>
<dbReference type="EMBL" id="AP018732">
    <property type="protein sequence ID" value="BBE42704.1"/>
    <property type="molecule type" value="Genomic_DNA"/>
</dbReference>
<name>A0A4P2VDR9_9ARCH</name>
<keyword evidence="2" id="KW-1185">Reference proteome</keyword>
<organism evidence="1 2">
    <name type="scientific">Conexivisphaera calida</name>
    <dbReference type="NCBI Taxonomy" id="1874277"/>
    <lineage>
        <taxon>Archaea</taxon>
        <taxon>Nitrososphaerota</taxon>
        <taxon>Conexivisphaeria</taxon>
        <taxon>Conexivisphaerales</taxon>
        <taxon>Conexivisphaeraceae</taxon>
        <taxon>Conexivisphaera</taxon>
    </lineage>
</organism>